<reference evidence="1 2" key="1">
    <citation type="journal article" date="2023" name="Int. J. Mol. Sci.">
        <title>De Novo Assembly and Annotation of 11 Diverse Shrub Willow (Salix) Genomes Reveals Novel Gene Organization in Sex-Linked Regions.</title>
        <authorList>
            <person name="Hyden B."/>
            <person name="Feng K."/>
            <person name="Yates T.B."/>
            <person name="Jawdy S."/>
            <person name="Cereghino C."/>
            <person name="Smart L.B."/>
            <person name="Muchero W."/>
        </authorList>
    </citation>
    <scope>NUCLEOTIDE SEQUENCE [LARGE SCALE GENOMIC DNA]</scope>
    <source>
        <tissue evidence="1">Shoot tip</tissue>
    </source>
</reference>
<dbReference type="AlphaFoldDB" id="A0AAD6JXK7"/>
<protein>
    <submittedName>
        <fullName evidence="1">Uncharacterized protein</fullName>
    </submittedName>
</protein>
<gene>
    <name evidence="1" type="ORF">OIU84_005114</name>
</gene>
<dbReference type="EMBL" id="JAPFFJ010000013">
    <property type="protein sequence ID" value="KAJ6411979.1"/>
    <property type="molecule type" value="Genomic_DNA"/>
</dbReference>
<organism evidence="1 2">
    <name type="scientific">Salix udensis</name>
    <dbReference type="NCBI Taxonomy" id="889485"/>
    <lineage>
        <taxon>Eukaryota</taxon>
        <taxon>Viridiplantae</taxon>
        <taxon>Streptophyta</taxon>
        <taxon>Embryophyta</taxon>
        <taxon>Tracheophyta</taxon>
        <taxon>Spermatophyta</taxon>
        <taxon>Magnoliopsida</taxon>
        <taxon>eudicotyledons</taxon>
        <taxon>Gunneridae</taxon>
        <taxon>Pentapetalae</taxon>
        <taxon>rosids</taxon>
        <taxon>fabids</taxon>
        <taxon>Malpighiales</taxon>
        <taxon>Salicaceae</taxon>
        <taxon>Saliceae</taxon>
        <taxon>Salix</taxon>
    </lineage>
</organism>
<dbReference type="Proteomes" id="UP001162972">
    <property type="component" value="Chromosome 5"/>
</dbReference>
<comment type="caution">
    <text evidence="1">The sequence shown here is derived from an EMBL/GenBank/DDBJ whole genome shotgun (WGS) entry which is preliminary data.</text>
</comment>
<evidence type="ECO:0000313" key="2">
    <source>
        <dbReference type="Proteomes" id="UP001162972"/>
    </source>
</evidence>
<proteinExistence type="predicted"/>
<evidence type="ECO:0000313" key="1">
    <source>
        <dbReference type="EMBL" id="KAJ6411979.1"/>
    </source>
</evidence>
<sequence>MAVQAQLYPERIGVLPMCGIQDCLLNNPVSGLEPDLGFVFQDTPQQNLFLEHHNSQNFGFDCNIGGGGGGGGSSSSTTRDSSLSMSLSQYLDVQLDMQRREVDYMLQFQAGRLRYAFATAKEAPAWNHTQKCRIKATRSNRSEEDWPWPAMKSQMQNPFAAAHVIENRIKKAKKRWSVEGAILGARALSFSHAGTSARASPVKLILSPVLSVNL</sequence>
<name>A0AAD6JXK7_9ROSI</name>
<keyword evidence="2" id="KW-1185">Reference proteome</keyword>
<accession>A0AAD6JXK7</accession>